<dbReference type="Proteomes" id="UP001238603">
    <property type="component" value="Unassembled WGS sequence"/>
</dbReference>
<evidence type="ECO:0000313" key="7">
    <source>
        <dbReference type="Proteomes" id="UP001238603"/>
    </source>
</evidence>
<evidence type="ECO:0000259" key="5">
    <source>
        <dbReference type="Pfam" id="PF13407"/>
    </source>
</evidence>
<proteinExistence type="inferred from homology"/>
<evidence type="ECO:0000256" key="3">
    <source>
        <dbReference type="ARBA" id="ARBA00022729"/>
    </source>
</evidence>
<reference evidence="6 7" key="1">
    <citation type="submission" date="2023-06" db="EMBL/GenBank/DDBJ databases">
        <title>Pelomonas sp. APW6 16S ribosomal RNA gene genome sequencing and assembly.</title>
        <authorList>
            <person name="Woo H."/>
        </authorList>
    </citation>
    <scope>NUCLEOTIDE SEQUENCE [LARGE SCALE GENOMIC DNA]</scope>
    <source>
        <strain evidence="6 7">APW6</strain>
    </source>
</reference>
<name>A0ABT7LNC7_9BURK</name>
<dbReference type="PANTHER" id="PTHR46847">
    <property type="entry name" value="D-ALLOSE-BINDING PERIPLASMIC PROTEIN-RELATED"/>
    <property type="match status" value="1"/>
</dbReference>
<feature type="chain" id="PRO_5046941894" evidence="4">
    <location>
        <begin position="20"/>
        <end position="361"/>
    </location>
</feature>
<feature type="signal peptide" evidence="4">
    <location>
        <begin position="1"/>
        <end position="19"/>
    </location>
</feature>
<evidence type="ECO:0000256" key="4">
    <source>
        <dbReference type="SAM" id="SignalP"/>
    </source>
</evidence>
<comment type="similarity">
    <text evidence="2">Belongs to the bacterial solute-binding protein 2 family.</text>
</comment>
<dbReference type="Pfam" id="PF13407">
    <property type="entry name" value="Peripla_BP_4"/>
    <property type="match status" value="1"/>
</dbReference>
<evidence type="ECO:0000256" key="2">
    <source>
        <dbReference type="ARBA" id="ARBA00007639"/>
    </source>
</evidence>
<dbReference type="InterPro" id="IPR025997">
    <property type="entry name" value="SBP_2_dom"/>
</dbReference>
<protein>
    <submittedName>
        <fullName evidence="6">ABC transporter substrate-binding protein</fullName>
    </submittedName>
</protein>
<gene>
    <name evidence="6" type="ORF">QRD43_13855</name>
</gene>
<dbReference type="PANTHER" id="PTHR46847:SF2">
    <property type="entry name" value="ABC TRANSPORTER SUGAR-BINDING PROTEIN"/>
    <property type="match status" value="1"/>
</dbReference>
<dbReference type="SUPFAM" id="SSF53822">
    <property type="entry name" value="Periplasmic binding protein-like I"/>
    <property type="match status" value="1"/>
</dbReference>
<dbReference type="CDD" id="cd06324">
    <property type="entry name" value="PBP1_ABC_sugar_binding-like"/>
    <property type="match status" value="1"/>
</dbReference>
<dbReference type="RefSeq" id="WP_285983055.1">
    <property type="nucleotide sequence ID" value="NZ_JASVDS010000003.1"/>
</dbReference>
<dbReference type="InterPro" id="IPR028082">
    <property type="entry name" value="Peripla_BP_I"/>
</dbReference>
<feature type="domain" description="Periplasmic binding protein" evidence="5">
    <location>
        <begin position="22"/>
        <end position="280"/>
    </location>
</feature>
<keyword evidence="3 4" id="KW-0732">Signal</keyword>
<comment type="subcellular location">
    <subcellularLocation>
        <location evidence="1">Cell envelope</location>
    </subcellularLocation>
</comment>
<sequence length="361" mass="39969">MRALFALFVCSLTALAAHAQRVAFINPGLHDETYWVSAGEAMQQAARSLGQTFEQQFAERDPVRALQLARELAARPPARRPDYVVVANEKGVLVESARILAAAGIKTFAAFSGLLPQERQAWAPRDGLPLLIGSLEPHAEEAGYLTARSLIEQGRRRRLQAPDGKLHLIAIAGDRSTPVSIARTEGMRRAVAEQPDVVLDRVGFGDFRKELAAEVATELLSAYPTARLLWTGSDQMAFGAMASARQLQREPGRQLLFSAINTSPEAMQARIRGELSALAGGHFLCGAWALVMIHDHYRGRDFKDLGLVQQQGMFMLFSKQDAGRYLARHGKGLAELDFRRYSRVLHPAQPRYRFDAQVLMR</sequence>
<dbReference type="Gene3D" id="3.40.50.2300">
    <property type="match status" value="2"/>
</dbReference>
<organism evidence="6 7">
    <name type="scientific">Roseateles subflavus</name>
    <dbReference type="NCBI Taxonomy" id="3053353"/>
    <lineage>
        <taxon>Bacteria</taxon>
        <taxon>Pseudomonadati</taxon>
        <taxon>Pseudomonadota</taxon>
        <taxon>Betaproteobacteria</taxon>
        <taxon>Burkholderiales</taxon>
        <taxon>Sphaerotilaceae</taxon>
        <taxon>Roseateles</taxon>
    </lineage>
</organism>
<evidence type="ECO:0000313" key="6">
    <source>
        <dbReference type="EMBL" id="MDL5032996.1"/>
    </source>
</evidence>
<accession>A0ABT7LNC7</accession>
<keyword evidence="7" id="KW-1185">Reference proteome</keyword>
<comment type="caution">
    <text evidence="6">The sequence shown here is derived from an EMBL/GenBank/DDBJ whole genome shotgun (WGS) entry which is preliminary data.</text>
</comment>
<evidence type="ECO:0000256" key="1">
    <source>
        <dbReference type="ARBA" id="ARBA00004196"/>
    </source>
</evidence>
<dbReference type="EMBL" id="JASVDS010000003">
    <property type="protein sequence ID" value="MDL5032996.1"/>
    <property type="molecule type" value="Genomic_DNA"/>
</dbReference>